<evidence type="ECO:0000313" key="2">
    <source>
        <dbReference type="Proteomes" id="UP001139981"/>
    </source>
</evidence>
<dbReference type="Proteomes" id="UP001139981">
    <property type="component" value="Unassembled WGS sequence"/>
</dbReference>
<name>A0ACC1MAZ8_9FUNG</name>
<keyword evidence="2" id="KW-1185">Reference proteome</keyword>
<evidence type="ECO:0000313" key="1">
    <source>
        <dbReference type="EMBL" id="KAJ2901193.1"/>
    </source>
</evidence>
<gene>
    <name evidence="1" type="primary">NOP16</name>
    <name evidence="1" type="ORF">IWW38_000158</name>
</gene>
<reference evidence="1" key="1">
    <citation type="submission" date="2022-07" db="EMBL/GenBank/DDBJ databases">
        <title>Phylogenomic reconstructions and comparative analyses of Kickxellomycotina fungi.</title>
        <authorList>
            <person name="Reynolds N.K."/>
            <person name="Stajich J.E."/>
            <person name="Barry K."/>
            <person name="Grigoriev I.V."/>
            <person name="Crous P."/>
            <person name="Smith M.E."/>
        </authorList>
    </citation>
    <scope>NUCLEOTIDE SEQUENCE</scope>
    <source>
        <strain evidence="1">CBS 190363</strain>
    </source>
</reference>
<organism evidence="1 2">
    <name type="scientific">Coemansia aciculifera</name>
    <dbReference type="NCBI Taxonomy" id="417176"/>
    <lineage>
        <taxon>Eukaryota</taxon>
        <taxon>Fungi</taxon>
        <taxon>Fungi incertae sedis</taxon>
        <taxon>Zoopagomycota</taxon>
        <taxon>Kickxellomycotina</taxon>
        <taxon>Kickxellomycetes</taxon>
        <taxon>Kickxellales</taxon>
        <taxon>Kickxellaceae</taxon>
        <taxon>Coemansia</taxon>
    </lineage>
</organism>
<accession>A0ACC1MAZ8</accession>
<comment type="caution">
    <text evidence="1">The sequence shown here is derived from an EMBL/GenBank/DDBJ whole genome shotgun (WGS) entry which is preliminary data.</text>
</comment>
<dbReference type="EMBL" id="JANBVB010000001">
    <property type="protein sequence ID" value="KAJ2901193.1"/>
    <property type="molecule type" value="Genomic_DNA"/>
</dbReference>
<protein>
    <submittedName>
        <fullName evidence="1">Nucleolar protein 16</fullName>
    </submittedName>
</protein>
<sequence length="223" mass="25696">MVRPIARKKQKNPGLKTTRRRANKLHTKKYTGHPLLRDKWDVKLTVSENYRNLGLVSRLNGVSGGIVKNILPGDKNADTDDVSGRFREDMTEAELRKAIPQGYGIIERDDDGNVVNIIMAAEPADPLDDDYEVEVDSKPKKEGARILEEYANTMDGKKERWVSVGERRKLQDFIDRHGEDYDAMFWDKELNLHQLTKRQIQKKIEKYLVEKDKALGPAYPHLK</sequence>
<proteinExistence type="predicted"/>